<evidence type="ECO:0000313" key="2">
    <source>
        <dbReference type="Proteomes" id="UP001352852"/>
    </source>
</evidence>
<dbReference type="Proteomes" id="UP001352852">
    <property type="component" value="Unassembled WGS sequence"/>
</dbReference>
<sequence>PIRASCSEVGAADSSDSTIYCECDGGRIEPEGCRGNPSRAQKISSMLKTYSQQTQDISVDRVPLFGVYHCKMTQLLYTCKEGEDH</sequence>
<keyword evidence="2" id="KW-1185">Reference proteome</keyword>
<feature type="non-terminal residue" evidence="1">
    <location>
        <position position="1"/>
    </location>
</feature>
<evidence type="ECO:0000313" key="1">
    <source>
        <dbReference type="EMBL" id="MED6275696.1"/>
    </source>
</evidence>
<protein>
    <submittedName>
        <fullName evidence="1">Uncharacterized protein</fullName>
    </submittedName>
</protein>
<name>A0ABU7DL83_9TELE</name>
<comment type="caution">
    <text evidence="1">The sequence shown here is derived from an EMBL/GenBank/DDBJ whole genome shotgun (WGS) entry which is preliminary data.</text>
</comment>
<dbReference type="EMBL" id="JAHUTJ010028584">
    <property type="protein sequence ID" value="MED6275696.1"/>
    <property type="molecule type" value="Genomic_DNA"/>
</dbReference>
<organism evidence="1 2">
    <name type="scientific">Characodon lateralis</name>
    <dbReference type="NCBI Taxonomy" id="208331"/>
    <lineage>
        <taxon>Eukaryota</taxon>
        <taxon>Metazoa</taxon>
        <taxon>Chordata</taxon>
        <taxon>Craniata</taxon>
        <taxon>Vertebrata</taxon>
        <taxon>Euteleostomi</taxon>
        <taxon>Actinopterygii</taxon>
        <taxon>Neopterygii</taxon>
        <taxon>Teleostei</taxon>
        <taxon>Neoteleostei</taxon>
        <taxon>Acanthomorphata</taxon>
        <taxon>Ovalentaria</taxon>
        <taxon>Atherinomorphae</taxon>
        <taxon>Cyprinodontiformes</taxon>
        <taxon>Goodeidae</taxon>
        <taxon>Characodon</taxon>
    </lineage>
</organism>
<proteinExistence type="predicted"/>
<reference evidence="1 2" key="1">
    <citation type="submission" date="2021-06" db="EMBL/GenBank/DDBJ databases">
        <authorList>
            <person name="Palmer J.M."/>
        </authorList>
    </citation>
    <scope>NUCLEOTIDE SEQUENCE [LARGE SCALE GENOMIC DNA]</scope>
    <source>
        <strain evidence="1 2">CL_MEX2019</strain>
        <tissue evidence="1">Muscle</tissue>
    </source>
</reference>
<gene>
    <name evidence="1" type="ORF">CHARACLAT_029012</name>
</gene>
<accession>A0ABU7DL83</accession>